<dbReference type="AlphaFoldDB" id="Q2VNH4"/>
<dbReference type="InterPro" id="IPR010342">
    <property type="entry name" value="DUF938"/>
</dbReference>
<dbReference type="SUPFAM" id="SSF53335">
    <property type="entry name" value="S-adenosyl-L-methionine-dependent methyltransferases"/>
    <property type="match status" value="1"/>
</dbReference>
<dbReference type="PANTHER" id="PTHR20974">
    <property type="entry name" value="UPF0585 PROTEIN CG18661"/>
    <property type="match status" value="1"/>
</dbReference>
<evidence type="ECO:0008006" key="2">
    <source>
        <dbReference type="Google" id="ProtNLM"/>
    </source>
</evidence>
<gene>
    <name evidence="1" type="ORF">orf126</name>
</gene>
<protein>
    <recommendedName>
        <fullName evidence="2">SAM-dependent methyltransferase</fullName>
    </recommendedName>
</protein>
<dbReference type="PANTHER" id="PTHR20974:SF0">
    <property type="entry name" value="UPF0585 PROTEIN CG18661"/>
    <property type="match status" value="1"/>
</dbReference>
<name>Q2VNH4_METAI</name>
<evidence type="ECO:0000313" key="1">
    <source>
        <dbReference type="EMBL" id="CAJ01658.1"/>
    </source>
</evidence>
<reference evidence="1" key="1">
    <citation type="submission" date="2005-06" db="EMBL/GenBank/DDBJ databases">
        <title>First Genome Data from Uncultured Upland Soil Cluster a Methanotrophs Provide Further Evidence for a Close Phylogenetic Relationship to Methylocapsa acidiphila B2 and High-Affinity Methanotrophy Based on pMMO.</title>
        <authorList>
            <person name="Ricke P."/>
            <person name="Kube M."/>
            <person name="Nakagawa S."/>
            <person name="Erkel C."/>
            <person name="Reinhardt R."/>
            <person name="Liesack W."/>
        </authorList>
    </citation>
    <scope>NUCLEOTIDE SEQUENCE</scope>
</reference>
<dbReference type="Pfam" id="PF06080">
    <property type="entry name" value="DUF938"/>
    <property type="match status" value="1"/>
</dbReference>
<sequence length="211" mass="22905">MGRKLQKLMEDLRLHAPAALRNRDAILDIVQAHFPATGLILEIASGSGEHCVHFAEKLRNHAIQPSDPSPRARASIDAWIATAGLPNVKAAIDLDSSHRDWPVKAASAIICINMIHISPWSATEGLFAGAARILPPGAPLLLYGPYKRDGAHTSKSNEDFDRALRHENPEWGVRDLERVAEIAGLKGFSAPAVFEMPANNLTLLFHLPQGG</sequence>
<organism evidence="1">
    <name type="scientific">Methylocapsa acidiphila</name>
    <dbReference type="NCBI Taxonomy" id="133552"/>
    <lineage>
        <taxon>Bacteria</taxon>
        <taxon>Pseudomonadati</taxon>
        <taxon>Pseudomonadota</taxon>
        <taxon>Alphaproteobacteria</taxon>
        <taxon>Hyphomicrobiales</taxon>
        <taxon>Beijerinckiaceae</taxon>
        <taxon>Methylocapsa</taxon>
    </lineage>
</organism>
<dbReference type="Gene3D" id="3.40.50.150">
    <property type="entry name" value="Vaccinia Virus protein VP39"/>
    <property type="match status" value="1"/>
</dbReference>
<dbReference type="InterPro" id="IPR029063">
    <property type="entry name" value="SAM-dependent_MTases_sf"/>
</dbReference>
<accession>Q2VNH4</accession>
<dbReference type="EMBL" id="CT005238">
    <property type="protein sequence ID" value="CAJ01658.1"/>
    <property type="molecule type" value="Genomic_DNA"/>
</dbReference>
<proteinExistence type="predicted"/>